<dbReference type="AlphaFoldDB" id="A0A8H6UXY8"/>
<dbReference type="EMBL" id="JACBAF010002081">
    <property type="protein sequence ID" value="KAF7168329.1"/>
    <property type="molecule type" value="Genomic_DNA"/>
</dbReference>
<proteinExistence type="predicted"/>
<organism evidence="3 4">
    <name type="scientific">Aspergillus hiratsukae</name>
    <dbReference type="NCBI Taxonomy" id="1194566"/>
    <lineage>
        <taxon>Eukaryota</taxon>
        <taxon>Fungi</taxon>
        <taxon>Dikarya</taxon>
        <taxon>Ascomycota</taxon>
        <taxon>Pezizomycotina</taxon>
        <taxon>Eurotiomycetes</taxon>
        <taxon>Eurotiomycetidae</taxon>
        <taxon>Eurotiales</taxon>
        <taxon>Aspergillaceae</taxon>
        <taxon>Aspergillus</taxon>
        <taxon>Aspergillus subgen. Fumigati</taxon>
    </lineage>
</organism>
<dbReference type="PANTHER" id="PTHR39596">
    <property type="match status" value="1"/>
</dbReference>
<dbReference type="Proteomes" id="UP000662466">
    <property type="component" value="Unassembled WGS sequence"/>
</dbReference>
<keyword evidence="2" id="KW-0812">Transmembrane</keyword>
<evidence type="ECO:0000256" key="1">
    <source>
        <dbReference type="SAM" id="MobiDB-lite"/>
    </source>
</evidence>
<accession>A0A8H6UXY8</accession>
<keyword evidence="2" id="KW-0472">Membrane</keyword>
<comment type="caution">
    <text evidence="3">The sequence shown here is derived from an EMBL/GenBank/DDBJ whole genome shotgun (WGS) entry which is preliminary data.</text>
</comment>
<sequence length="1003" mass="113851">MDHLPTPQGTSLPEVPYVATRYDGRGFNQFPAQHGMSSDLRTLSFTRLSPEEYISLFQTWLYFGCLVEVSRIIERPIDLRPFVRRAAGRTTAVVTSASLNSYLDEWRSRESPYKKAERREGRLRRIRAVLKKVRDTLRGPLQAFRLTLDDGPATAARSTWPSIALSIAALGYTIQRVSDDIHAGVGDQRRHTWGVDWALEARMEKMKWCKAQIAKFLKEGQLDFSLFVSCMPSPRVFENHDECTGTVCRGRIIDTAGYRTKHVSETCECRFWETPPSFTGIIEGDGIPLVQWTGKDLKAVRYAEGMPFVAISHVWSDGKGNENHNALPECQLRKIHDHIEKLYESPRPEARPPGLMFGPSKTLEFHDPWRKPVGFWMDTLCVPVGSAGEEMRQKAIQKMRDIYESADRVLVLDGRVEELSISSSIVDRAARLIVSNWQSRIWTLQEGVMAQQLFFQFGDGALTLGELADEEVRQRRGSSPGSFHRVSHRLLTLLSIGLVFPSREARPRTDELFEALLPVAKNRMTTKMEDETVCLSTLLDVDRRPMLDIRTDKSKEEWKGMTSQEKLIENTRVCDERMKVFLCHIRRFRKSLIFHELPRLSTDGFRWAPRSYLGQSGAIAPNPRFQSTMDEDAILLDKENPPGRGKRLSTPLDPTRVIGVLVSYPGLLIYSGDLSSIQSGLFYVREKGYKVWEYRVSLNPSVAEKEYIHEMNIGMNKLALVTIVSLASEHEKPIPAILGMVTGEMKAGATKLRYLCLASVEVVRQDSTKEYSDEEDEEDGEEDSEEECEAEDEDDRQTYEDKKDGKYTATKGMHSPHQALVYGKVIFSRNTEWCIQRTRSWRRFWTWSGKSSRGRAPPCLLRLALRAPGLLVVTIYQPSTSRVSGVPVRNGLYLSGIGILALQLGIAAIPSGVFVDWGILMVTAAGIFLALLTGSLPEWRREKLACRTNSNETYILSPVTPDWRQREPACHCRAREQHRLAHRSTKGKKNALRLGRILIALKR</sequence>
<keyword evidence="2" id="KW-1133">Transmembrane helix</keyword>
<feature type="transmembrane region" description="Helical" evidence="2">
    <location>
        <begin position="917"/>
        <end position="937"/>
    </location>
</feature>
<evidence type="ECO:0000313" key="3">
    <source>
        <dbReference type="EMBL" id="KAF7168329.1"/>
    </source>
</evidence>
<reference evidence="3" key="1">
    <citation type="submission" date="2020-06" db="EMBL/GenBank/DDBJ databases">
        <title>Draft genome sequences of strains closely related to Aspergillus parafelis and Aspergillus hiratsukae.</title>
        <authorList>
            <person name="Dos Santos R.A.C."/>
            <person name="Rivero-Menendez O."/>
            <person name="Steenwyk J.L."/>
            <person name="Mead M.E."/>
            <person name="Goldman G.H."/>
            <person name="Alastruey-Izquierdo A."/>
            <person name="Rokas A."/>
        </authorList>
    </citation>
    <scope>NUCLEOTIDE SEQUENCE</scope>
    <source>
        <strain evidence="3">CNM-CM6106</strain>
    </source>
</reference>
<protein>
    <recommendedName>
        <fullName evidence="5">Heterokaryon incompatibility domain-containing protein</fullName>
    </recommendedName>
</protein>
<dbReference type="PANTHER" id="PTHR39596:SF2">
    <property type="entry name" value="HET DOMAIN PROTEIN (AFU_ORTHOLOGUE AFUA_1G17550)-RELATED"/>
    <property type="match status" value="1"/>
</dbReference>
<feature type="compositionally biased region" description="Basic and acidic residues" evidence="1">
    <location>
        <begin position="796"/>
        <end position="806"/>
    </location>
</feature>
<feature type="compositionally biased region" description="Acidic residues" evidence="1">
    <location>
        <begin position="772"/>
        <end position="795"/>
    </location>
</feature>
<evidence type="ECO:0008006" key="5">
    <source>
        <dbReference type="Google" id="ProtNLM"/>
    </source>
</evidence>
<evidence type="ECO:0000256" key="2">
    <source>
        <dbReference type="SAM" id="Phobius"/>
    </source>
</evidence>
<gene>
    <name evidence="3" type="ORF">CNMCM6106_003588</name>
</gene>
<feature type="region of interest" description="Disordered" evidence="1">
    <location>
        <begin position="767"/>
        <end position="811"/>
    </location>
</feature>
<evidence type="ECO:0000313" key="4">
    <source>
        <dbReference type="Proteomes" id="UP000662466"/>
    </source>
</evidence>
<name>A0A8H6UXY8_9EURO</name>